<keyword evidence="1" id="KW-0175">Coiled coil</keyword>
<keyword evidence="4" id="KW-1185">Reference proteome</keyword>
<gene>
    <name evidence="3" type="ORF">LPB303_02775</name>
</gene>
<dbReference type="RefSeq" id="WP_068447871.1">
    <property type="nucleotide sequence ID" value="NZ_CP150660.1"/>
</dbReference>
<name>A0A176TFC9_9FLAO</name>
<feature type="chain" id="PRO_5008049892" description="Lipocalin-like domain-containing protein" evidence="2">
    <location>
        <begin position="24"/>
        <end position="350"/>
    </location>
</feature>
<dbReference type="OrthoDB" id="832379at2"/>
<dbReference type="STRING" id="1333662.LPB303_02775"/>
<proteinExistence type="predicted"/>
<feature type="signal peptide" evidence="2">
    <location>
        <begin position="1"/>
        <end position="23"/>
    </location>
</feature>
<dbReference type="AlphaFoldDB" id="A0A176TFC9"/>
<keyword evidence="2" id="KW-0732">Signal</keyword>
<evidence type="ECO:0000313" key="3">
    <source>
        <dbReference type="EMBL" id="OAD46469.1"/>
    </source>
</evidence>
<reference evidence="3 4" key="1">
    <citation type="submission" date="2016-02" db="EMBL/GenBank/DDBJ databases">
        <title>Draft genome sequence of Polaribacter atrinae KACC17473.</title>
        <authorList>
            <person name="Shin S.-K."/>
            <person name="Yi H."/>
        </authorList>
    </citation>
    <scope>NUCLEOTIDE SEQUENCE [LARGE SCALE GENOMIC DNA]</scope>
    <source>
        <strain evidence="3 4">KACC 17473</strain>
    </source>
</reference>
<organism evidence="3 4">
    <name type="scientific">Polaribacter atrinae</name>
    <dbReference type="NCBI Taxonomy" id="1333662"/>
    <lineage>
        <taxon>Bacteria</taxon>
        <taxon>Pseudomonadati</taxon>
        <taxon>Bacteroidota</taxon>
        <taxon>Flavobacteriia</taxon>
        <taxon>Flavobacteriales</taxon>
        <taxon>Flavobacteriaceae</taxon>
    </lineage>
</organism>
<dbReference type="PROSITE" id="PS51257">
    <property type="entry name" value="PROKAR_LIPOPROTEIN"/>
    <property type="match status" value="1"/>
</dbReference>
<dbReference type="Proteomes" id="UP000076923">
    <property type="component" value="Unassembled WGS sequence"/>
</dbReference>
<accession>A0A176TFC9</accession>
<sequence length="350" mass="38120">MKSLKLIIAISLTAIVGFTSCQSEESKEVGTNPNTNSSTSTTASNYERAAKNDGSEDDFLDGNSCTELLFPLTATVNGQQVTLISKLDFSTVLNIMGEFNDDSDAVTFNFPISVKTSSYSEVKINNQAEFDTLKQECEQAESDGKNAISCIDINFPVTMLTYSISLEQTGTVVVQTQEQLHTFMTDLESDELFAVNYPINATLSNGTSVQINSDAEFQNAISECAQYQEEKEEAKETAVEVEAILSGTKFKVESFVTAGVNTANDYADWSIEFTNDLKVVAKNVVNATLNEVEGTYTVSSEMDAFVNINFASNTAVSALGNDWFVATYSNTLITLKSKTDTSVTLVFKKI</sequence>
<protein>
    <recommendedName>
        <fullName evidence="5">Lipocalin-like domain-containing protein</fullName>
    </recommendedName>
</protein>
<evidence type="ECO:0000256" key="1">
    <source>
        <dbReference type="SAM" id="Coils"/>
    </source>
</evidence>
<feature type="coiled-coil region" evidence="1">
    <location>
        <begin position="217"/>
        <end position="244"/>
    </location>
</feature>
<evidence type="ECO:0008006" key="5">
    <source>
        <dbReference type="Google" id="ProtNLM"/>
    </source>
</evidence>
<dbReference type="EMBL" id="LVWE01000003">
    <property type="protein sequence ID" value="OAD46469.1"/>
    <property type="molecule type" value="Genomic_DNA"/>
</dbReference>
<comment type="caution">
    <text evidence="3">The sequence shown here is derived from an EMBL/GenBank/DDBJ whole genome shotgun (WGS) entry which is preliminary data.</text>
</comment>
<evidence type="ECO:0000313" key="4">
    <source>
        <dbReference type="Proteomes" id="UP000076923"/>
    </source>
</evidence>
<evidence type="ECO:0000256" key="2">
    <source>
        <dbReference type="SAM" id="SignalP"/>
    </source>
</evidence>